<dbReference type="EMBL" id="CASHTH010000414">
    <property type="protein sequence ID" value="CAI8000699.1"/>
    <property type="molecule type" value="Genomic_DNA"/>
</dbReference>
<sequence>MVNLESTVQGGRAALAGLRVLELGGMVAVPYCGKLLASLGADVVKVESPKTGDPSRRRGPFPGDVPHQERSGTFLYLNTGKRGVTLDIDDPQGREVLRQMAAEADVVVHDSPPSLAQTRGLERDAMAAVNPRLIVAAITPFGSAGPNADHAAHDVNIFHAGGEGNLLPNGLALDAFPERAPIAAGAMMASYQGGLTAAVGILGAAIAQWADGTGQAVDCSMQEAQLAIGYLPVQRLEAEGFAETRFSRFFRMGGVMPAADGYVELLTLEPRQWEGLARLLGEPEWASPEKFRDPATHGPAINENLRQWTAEHTREWLYREGQAYGAPIAPYLTPSEVFQSPQQREREFFVEILHPEAGSYEYTDLPLHMGETPPTLRRVPMLGEHNAEVFGGLG</sequence>
<dbReference type="InterPro" id="IPR044855">
    <property type="entry name" value="CoA-Trfase_III_dom3_sf"/>
</dbReference>
<dbReference type="SUPFAM" id="SSF89796">
    <property type="entry name" value="CoA-transferase family III (CaiB/BaiF)"/>
    <property type="match status" value="1"/>
</dbReference>
<dbReference type="InterPro" id="IPR023606">
    <property type="entry name" value="CoA-Trfase_III_dom_1_sf"/>
</dbReference>
<gene>
    <name evidence="3" type="ORF">GBAR_LOCUS3010</name>
</gene>
<dbReference type="Proteomes" id="UP001174909">
    <property type="component" value="Unassembled WGS sequence"/>
</dbReference>
<protein>
    <submittedName>
        <fullName evidence="3">Formyl-CoA:oxalate CoA-transferase</fullName>
    </submittedName>
</protein>
<comment type="similarity">
    <text evidence="1">Belongs to the CoA-transferase III family.</text>
</comment>
<reference evidence="3" key="1">
    <citation type="submission" date="2023-03" db="EMBL/GenBank/DDBJ databases">
        <authorList>
            <person name="Steffen K."/>
            <person name="Cardenas P."/>
        </authorList>
    </citation>
    <scope>NUCLEOTIDE SEQUENCE</scope>
</reference>
<feature type="non-terminal residue" evidence="3">
    <location>
        <position position="394"/>
    </location>
</feature>
<evidence type="ECO:0000313" key="4">
    <source>
        <dbReference type="Proteomes" id="UP001174909"/>
    </source>
</evidence>
<proteinExistence type="inferred from homology"/>
<organism evidence="3 4">
    <name type="scientific">Geodia barretti</name>
    <name type="common">Barrett's horny sponge</name>
    <dbReference type="NCBI Taxonomy" id="519541"/>
    <lineage>
        <taxon>Eukaryota</taxon>
        <taxon>Metazoa</taxon>
        <taxon>Porifera</taxon>
        <taxon>Demospongiae</taxon>
        <taxon>Heteroscleromorpha</taxon>
        <taxon>Tetractinellida</taxon>
        <taxon>Astrophorina</taxon>
        <taxon>Geodiidae</taxon>
        <taxon>Geodia</taxon>
    </lineage>
</organism>
<dbReference type="PANTHER" id="PTHR48228">
    <property type="entry name" value="SUCCINYL-COA--D-CITRAMALATE COA-TRANSFERASE"/>
    <property type="match status" value="1"/>
</dbReference>
<dbReference type="Gene3D" id="3.40.50.10540">
    <property type="entry name" value="Crotonobetainyl-coa:carnitine coa-transferase, domain 1"/>
    <property type="match status" value="1"/>
</dbReference>
<evidence type="ECO:0000256" key="1">
    <source>
        <dbReference type="ARBA" id="ARBA00008383"/>
    </source>
</evidence>
<feature type="region of interest" description="Disordered" evidence="2">
    <location>
        <begin position="47"/>
        <end position="70"/>
    </location>
</feature>
<comment type="caution">
    <text evidence="3">The sequence shown here is derived from an EMBL/GenBank/DDBJ whole genome shotgun (WGS) entry which is preliminary data.</text>
</comment>
<dbReference type="AlphaFoldDB" id="A0AA35R1M2"/>
<accession>A0AA35R1M2</accession>
<feature type="compositionally biased region" description="Basic and acidic residues" evidence="2">
    <location>
        <begin position="47"/>
        <end position="56"/>
    </location>
</feature>
<dbReference type="PANTHER" id="PTHR48228:SF5">
    <property type="entry name" value="ALPHA-METHYLACYL-COA RACEMASE"/>
    <property type="match status" value="1"/>
</dbReference>
<dbReference type="GO" id="GO:0003824">
    <property type="term" value="F:catalytic activity"/>
    <property type="evidence" value="ECO:0007669"/>
    <property type="project" value="InterPro"/>
</dbReference>
<dbReference type="Gene3D" id="3.30.1540.10">
    <property type="entry name" value="formyl-coa transferase, domain 3"/>
    <property type="match status" value="1"/>
</dbReference>
<keyword evidence="4" id="KW-1185">Reference proteome</keyword>
<dbReference type="InterPro" id="IPR003673">
    <property type="entry name" value="CoA-Trfase_fam_III"/>
</dbReference>
<evidence type="ECO:0000256" key="2">
    <source>
        <dbReference type="SAM" id="MobiDB-lite"/>
    </source>
</evidence>
<dbReference type="Pfam" id="PF02515">
    <property type="entry name" value="CoA_transf_3"/>
    <property type="match status" value="1"/>
</dbReference>
<dbReference type="InterPro" id="IPR050509">
    <property type="entry name" value="CoA-transferase_III"/>
</dbReference>
<evidence type="ECO:0000313" key="3">
    <source>
        <dbReference type="EMBL" id="CAI8000699.1"/>
    </source>
</evidence>
<name>A0AA35R1M2_GEOBA</name>